<comment type="caution">
    <text evidence="2">The sequence shown here is derived from an EMBL/GenBank/DDBJ whole genome shotgun (WGS) entry which is preliminary data.</text>
</comment>
<evidence type="ECO:0000313" key="3">
    <source>
        <dbReference type="Proteomes" id="UP001226574"/>
    </source>
</evidence>
<name>A0ABU1BA95_PSEHA</name>
<proteinExistence type="predicted"/>
<reference evidence="2 3" key="1">
    <citation type="submission" date="2023-08" db="EMBL/GenBank/DDBJ databases">
        <title>Pseudoalteromonas haloplanktis LL1 genome.</title>
        <authorList>
            <person name="Wu S."/>
        </authorList>
    </citation>
    <scope>NUCLEOTIDE SEQUENCE [LARGE SCALE GENOMIC DNA]</scope>
    <source>
        <strain evidence="2 3">LL1</strain>
    </source>
</reference>
<protein>
    <submittedName>
        <fullName evidence="2">Uncharacterized protein</fullName>
    </submittedName>
</protein>
<sequence length="761" mass="86822">MQFIKRLLKLLILLALVFGVGFAIFSFYLWVKSAEPITSRSDTETRSNVQWLSTEKPLVFSFSRSRTHSIRVLSNAIFSEPTSLDKPINYAIEYTFLNEQKQVISSHIYHHASKLTPPDNNDLQIKQIIEDRQALLVSSGQSFYLSQDQLDKVASISLKLITEDTQVMGVVVRVHAKTLNNSDDKYSAWLKLPLERRERSSAYHSVGVNALSTTEINNAVTYSWLKLAPQGIPGIDFKADILYETLPYNVVTYDFSQQQLNLNDYYTDATLCASITLEQPDSLVFSLNTAGDINLTWYDSSQFTAPKKVNYKETAQPLTFITAPLDSGLVTICSRDPLLSNWSFNSHLPMTTAQDGYYQITESLTARYTIEANSDINIDLRSASRGHASVIVFDQDNQPIDTFTVAYNDEISGYDRVILDSTQREKVPKANQFYLRVNERASALEITTKQPLLVRVKSRSRQFNYQRTLCHSVCLDNLEFHDIAAWYEQQADNHYAFIEQDSYINIRVFQEPPAILIEDTFYQSRELFKQLPISNVALVNSPTKYFAPSTEPTPFHFALLSKKQTKAQLVQMAAGAPSTTTANVVYQLNAHAAKEVALKETDFEQLANIENSAQKIYQNWQGQRPWIKQRLYKLTANKPLKLTYPTLRPHSIVLKTYSHNAKQKIIIDVTQNAKYHGGLTHEYSITNKRLQLLPSNLSEAFLIHPKDSQLFAYPAVTQQINADIRALNNVTFTSNKTVWIAILEEYSNEEVKIRWWNDDVL</sequence>
<feature type="transmembrane region" description="Helical" evidence="1">
    <location>
        <begin position="7"/>
        <end position="31"/>
    </location>
</feature>
<evidence type="ECO:0000256" key="1">
    <source>
        <dbReference type="SAM" id="Phobius"/>
    </source>
</evidence>
<dbReference type="RefSeq" id="WP_309038625.1">
    <property type="nucleotide sequence ID" value="NZ_JAVIFY010000003.1"/>
</dbReference>
<dbReference type="EMBL" id="JAVIFY010000003">
    <property type="protein sequence ID" value="MDQ9091187.1"/>
    <property type="molecule type" value="Genomic_DNA"/>
</dbReference>
<keyword evidence="1" id="KW-0472">Membrane</keyword>
<organism evidence="2 3">
    <name type="scientific">Pseudoalteromonas haloplanktis</name>
    <name type="common">Alteromonas haloplanktis</name>
    <dbReference type="NCBI Taxonomy" id="228"/>
    <lineage>
        <taxon>Bacteria</taxon>
        <taxon>Pseudomonadati</taxon>
        <taxon>Pseudomonadota</taxon>
        <taxon>Gammaproteobacteria</taxon>
        <taxon>Alteromonadales</taxon>
        <taxon>Pseudoalteromonadaceae</taxon>
        <taxon>Pseudoalteromonas</taxon>
    </lineage>
</organism>
<dbReference type="Proteomes" id="UP001226574">
    <property type="component" value="Unassembled WGS sequence"/>
</dbReference>
<accession>A0ABU1BA95</accession>
<keyword evidence="1" id="KW-0812">Transmembrane</keyword>
<gene>
    <name evidence="2" type="ORF">RC083_06225</name>
</gene>
<keyword evidence="1" id="KW-1133">Transmembrane helix</keyword>
<evidence type="ECO:0000313" key="2">
    <source>
        <dbReference type="EMBL" id="MDQ9091187.1"/>
    </source>
</evidence>
<keyword evidence="3" id="KW-1185">Reference proteome</keyword>